<feature type="chain" id="PRO_5016477052" description="Carboxylic ester hydrolase" evidence="3">
    <location>
        <begin position="33"/>
        <end position="544"/>
    </location>
</feature>
<dbReference type="InterPro" id="IPR002018">
    <property type="entry name" value="CarbesteraseB"/>
</dbReference>
<dbReference type="PROSITE" id="PS00122">
    <property type="entry name" value="CARBOXYLESTERASE_B_1"/>
    <property type="match status" value="1"/>
</dbReference>
<feature type="domain" description="Carboxylesterase type B" evidence="4">
    <location>
        <begin position="45"/>
        <end position="536"/>
    </location>
</feature>
<comment type="similarity">
    <text evidence="1 3">Belongs to the type-B carboxylesterase/lipase family.</text>
</comment>
<reference evidence="5 6" key="1">
    <citation type="submission" date="2018-08" db="EMBL/GenBank/DDBJ databases">
        <title>Actinomadura spongicola sp. nov., isolated from marine sponge Leucetta chagosensis.</title>
        <authorList>
            <person name="Li L."/>
            <person name="Lin H.W."/>
        </authorList>
    </citation>
    <scope>NUCLEOTIDE SEQUENCE [LARGE SCALE GENOMIC DNA]</scope>
    <source>
        <strain evidence="5 6">LHW52907</strain>
    </source>
</reference>
<dbReference type="Pfam" id="PF00135">
    <property type="entry name" value="COesterase"/>
    <property type="match status" value="1"/>
</dbReference>
<dbReference type="Gene3D" id="3.40.50.1820">
    <property type="entry name" value="alpha/beta hydrolase"/>
    <property type="match status" value="1"/>
</dbReference>
<dbReference type="Proteomes" id="UP000262882">
    <property type="component" value="Unassembled WGS sequence"/>
</dbReference>
<evidence type="ECO:0000256" key="1">
    <source>
        <dbReference type="ARBA" id="ARBA00005964"/>
    </source>
</evidence>
<dbReference type="OrthoDB" id="4308422at2"/>
<organism evidence="5 6">
    <name type="scientific">Actinomadura spongiicola</name>
    <dbReference type="NCBI Taxonomy" id="2303421"/>
    <lineage>
        <taxon>Bacteria</taxon>
        <taxon>Bacillati</taxon>
        <taxon>Actinomycetota</taxon>
        <taxon>Actinomycetes</taxon>
        <taxon>Streptosporangiales</taxon>
        <taxon>Thermomonosporaceae</taxon>
        <taxon>Actinomadura</taxon>
    </lineage>
</organism>
<evidence type="ECO:0000259" key="4">
    <source>
        <dbReference type="Pfam" id="PF00135"/>
    </source>
</evidence>
<dbReference type="SUPFAM" id="SSF53474">
    <property type="entry name" value="alpha/beta-Hydrolases"/>
    <property type="match status" value="1"/>
</dbReference>
<evidence type="ECO:0000313" key="5">
    <source>
        <dbReference type="EMBL" id="RFS82940.1"/>
    </source>
</evidence>
<dbReference type="RefSeq" id="WP_117401636.1">
    <property type="nucleotide sequence ID" value="NZ_QVNQ01000007.1"/>
</dbReference>
<dbReference type="GO" id="GO:0016787">
    <property type="term" value="F:hydrolase activity"/>
    <property type="evidence" value="ECO:0007669"/>
    <property type="project" value="UniProtKB-KW"/>
</dbReference>
<feature type="signal peptide" evidence="3">
    <location>
        <begin position="1"/>
        <end position="32"/>
    </location>
</feature>
<keyword evidence="3" id="KW-0732">Signal</keyword>
<dbReference type="InterPro" id="IPR050309">
    <property type="entry name" value="Type-B_Carboxylest/Lipase"/>
</dbReference>
<protein>
    <recommendedName>
        <fullName evidence="3">Carboxylic ester hydrolase</fullName>
        <ecNumber evidence="3">3.1.1.-</ecNumber>
    </recommendedName>
</protein>
<keyword evidence="6" id="KW-1185">Reference proteome</keyword>
<dbReference type="EMBL" id="QVNQ01000007">
    <property type="protein sequence ID" value="RFS82940.1"/>
    <property type="molecule type" value="Genomic_DNA"/>
</dbReference>
<sequence>MRPSTTLKTTLKVAASIIIAAAGLTAAHTATAAPAAAPPDCSDGTVVQTDNGPVCGLDGDGIKNWLGIPYAASPVGNLRWEAPAPHPGWASTLQATESGSACPQPGDFRPGSTNEDCLKLDVRVPENAGNGPLPVMVQLHGGGFRLGVPSNGTRLATAGKVIQVEVRYRLGIIGFLSHASLGANAGNYGIEDQQAALGWVKRNIAKFGGDPGNVTIFGPSAGGSSVCANMASPTAAGLFHKGIIESGEYNSLRGVHATWQAQDCAAKLPTQQEAQQAGARFATAVGCGGAADVAACLRQVPVQTLLDKAGDGLGPDSGTLAPIVDGKTLTKSPGKAFDTGDFNKVPVIHGVARDETQIHPADTPQQFQALIQSQYGNLAPKVLKRYPLSEYPEPAVYITSRTILADSTSVCPALLNDRRLAEHVPVYAYRFDDTHAPPLPFIDATRPTGAFHVGEFSYLYHGTFPTQPALDPNQKAMQAQLTAQWTGFARTGDPNVEGTPRWTRFTSQKEAQMSLLPAGASRMTREISGPHHCNFWNQHAPFTN</sequence>
<evidence type="ECO:0000256" key="3">
    <source>
        <dbReference type="RuleBase" id="RU361235"/>
    </source>
</evidence>
<proteinExistence type="inferred from homology"/>
<dbReference type="InterPro" id="IPR019826">
    <property type="entry name" value="Carboxylesterase_B_AS"/>
</dbReference>
<gene>
    <name evidence="5" type="ORF">D0T12_22310</name>
</gene>
<evidence type="ECO:0000313" key="6">
    <source>
        <dbReference type="Proteomes" id="UP000262882"/>
    </source>
</evidence>
<keyword evidence="2 3" id="KW-0378">Hydrolase</keyword>
<comment type="caution">
    <text evidence="5">The sequence shown here is derived from an EMBL/GenBank/DDBJ whole genome shotgun (WGS) entry which is preliminary data.</text>
</comment>
<name>A0A372GC65_9ACTN</name>
<dbReference type="EC" id="3.1.1.-" evidence="3"/>
<dbReference type="PANTHER" id="PTHR11559">
    <property type="entry name" value="CARBOXYLESTERASE"/>
    <property type="match status" value="1"/>
</dbReference>
<dbReference type="InterPro" id="IPR029058">
    <property type="entry name" value="AB_hydrolase_fold"/>
</dbReference>
<accession>A0A372GC65</accession>
<dbReference type="AlphaFoldDB" id="A0A372GC65"/>
<evidence type="ECO:0000256" key="2">
    <source>
        <dbReference type="ARBA" id="ARBA00022801"/>
    </source>
</evidence>